<evidence type="ECO:0000259" key="3">
    <source>
        <dbReference type="PROSITE" id="PS50158"/>
    </source>
</evidence>
<name>A0AAD8QVK9_LOLMU</name>
<dbReference type="InterPro" id="IPR001969">
    <property type="entry name" value="Aspartic_peptidase_AS"/>
</dbReference>
<evidence type="ECO:0000256" key="2">
    <source>
        <dbReference type="SAM" id="MobiDB-lite"/>
    </source>
</evidence>
<evidence type="ECO:0000313" key="4">
    <source>
        <dbReference type="EMBL" id="KAK1608667.1"/>
    </source>
</evidence>
<proteinExistence type="predicted"/>
<dbReference type="InterPro" id="IPR036875">
    <property type="entry name" value="Znf_CCHC_sf"/>
</dbReference>
<dbReference type="GO" id="GO:0006508">
    <property type="term" value="P:proteolysis"/>
    <property type="evidence" value="ECO:0007669"/>
    <property type="project" value="InterPro"/>
</dbReference>
<accession>A0AAD8QVK9</accession>
<gene>
    <name evidence="4" type="ORF">QYE76_032340</name>
</gene>
<feature type="region of interest" description="Disordered" evidence="2">
    <location>
        <begin position="169"/>
        <end position="206"/>
    </location>
</feature>
<feature type="compositionally biased region" description="Low complexity" evidence="2">
    <location>
        <begin position="40"/>
        <end position="55"/>
    </location>
</feature>
<feature type="region of interest" description="Disordered" evidence="2">
    <location>
        <begin position="1"/>
        <end position="61"/>
    </location>
</feature>
<dbReference type="GO" id="GO:0008270">
    <property type="term" value="F:zinc ion binding"/>
    <property type="evidence" value="ECO:0007669"/>
    <property type="project" value="UniProtKB-KW"/>
</dbReference>
<keyword evidence="1" id="KW-0863">Zinc-finger</keyword>
<sequence length="228" mass="24375">MSRPGFQNRSGGNPRPGGPHHNNNYVHHNNNFNGAPPRTPNHNHNNNNTNTTPRTGSNAIPVATKDKSTITCYECGVVGHFSNECPKRLAKLAGNTSAPAQQQRRVSTGKKFAPNNPNNRGGRLYHMNAEEAQEAPDVVLGMFSVNSIPARVLFDSGASHSFVTEDFSVHGDATDTPRAPAPPPTPLTPALAPNANRNTTPPCSTRTCPLARGNAVADELVDDVRHGL</sequence>
<dbReference type="Pfam" id="PF00098">
    <property type="entry name" value="zf-CCHC"/>
    <property type="match status" value="1"/>
</dbReference>
<keyword evidence="5" id="KW-1185">Reference proteome</keyword>
<dbReference type="Pfam" id="PF08284">
    <property type="entry name" value="RVP_2"/>
    <property type="match status" value="1"/>
</dbReference>
<organism evidence="4 5">
    <name type="scientific">Lolium multiflorum</name>
    <name type="common">Italian ryegrass</name>
    <name type="synonym">Lolium perenne subsp. multiflorum</name>
    <dbReference type="NCBI Taxonomy" id="4521"/>
    <lineage>
        <taxon>Eukaryota</taxon>
        <taxon>Viridiplantae</taxon>
        <taxon>Streptophyta</taxon>
        <taxon>Embryophyta</taxon>
        <taxon>Tracheophyta</taxon>
        <taxon>Spermatophyta</taxon>
        <taxon>Magnoliopsida</taxon>
        <taxon>Liliopsida</taxon>
        <taxon>Poales</taxon>
        <taxon>Poaceae</taxon>
        <taxon>BOP clade</taxon>
        <taxon>Pooideae</taxon>
        <taxon>Poodae</taxon>
        <taxon>Poeae</taxon>
        <taxon>Poeae Chloroplast Group 2 (Poeae type)</taxon>
        <taxon>Loliodinae</taxon>
        <taxon>Loliinae</taxon>
        <taxon>Lolium</taxon>
    </lineage>
</organism>
<feature type="compositionally biased region" description="Low complexity" evidence="2">
    <location>
        <begin position="188"/>
        <end position="202"/>
    </location>
</feature>
<feature type="region of interest" description="Disordered" evidence="2">
    <location>
        <begin position="94"/>
        <end position="118"/>
    </location>
</feature>
<dbReference type="GO" id="GO:0004190">
    <property type="term" value="F:aspartic-type endopeptidase activity"/>
    <property type="evidence" value="ECO:0007669"/>
    <property type="project" value="InterPro"/>
</dbReference>
<reference evidence="4" key="1">
    <citation type="submission" date="2023-07" db="EMBL/GenBank/DDBJ databases">
        <title>A chromosome-level genome assembly of Lolium multiflorum.</title>
        <authorList>
            <person name="Chen Y."/>
            <person name="Copetti D."/>
            <person name="Kolliker R."/>
            <person name="Studer B."/>
        </authorList>
    </citation>
    <scope>NUCLEOTIDE SEQUENCE</scope>
    <source>
        <strain evidence="4">02402/16</strain>
        <tissue evidence="4">Leaf</tissue>
    </source>
</reference>
<dbReference type="SUPFAM" id="SSF57756">
    <property type="entry name" value="Retrovirus zinc finger-like domains"/>
    <property type="match status" value="1"/>
</dbReference>
<feature type="domain" description="CCHC-type" evidence="3">
    <location>
        <begin position="72"/>
        <end position="87"/>
    </location>
</feature>
<dbReference type="GO" id="GO:0003676">
    <property type="term" value="F:nucleic acid binding"/>
    <property type="evidence" value="ECO:0007669"/>
    <property type="project" value="InterPro"/>
</dbReference>
<evidence type="ECO:0000313" key="5">
    <source>
        <dbReference type="Proteomes" id="UP001231189"/>
    </source>
</evidence>
<feature type="compositionally biased region" description="Low complexity" evidence="2">
    <location>
        <begin position="8"/>
        <end position="33"/>
    </location>
</feature>
<dbReference type="InterPro" id="IPR001878">
    <property type="entry name" value="Znf_CCHC"/>
</dbReference>
<dbReference type="PROSITE" id="PS00141">
    <property type="entry name" value="ASP_PROTEASE"/>
    <property type="match status" value="1"/>
</dbReference>
<dbReference type="AlphaFoldDB" id="A0AAD8QVK9"/>
<feature type="compositionally biased region" description="Polar residues" evidence="2">
    <location>
        <begin position="94"/>
        <end position="106"/>
    </location>
</feature>
<dbReference type="Proteomes" id="UP001231189">
    <property type="component" value="Unassembled WGS sequence"/>
</dbReference>
<dbReference type="EMBL" id="JAUUTY010000007">
    <property type="protein sequence ID" value="KAK1608667.1"/>
    <property type="molecule type" value="Genomic_DNA"/>
</dbReference>
<evidence type="ECO:0000256" key="1">
    <source>
        <dbReference type="PROSITE-ProRule" id="PRU00047"/>
    </source>
</evidence>
<keyword evidence="1" id="KW-0862">Zinc</keyword>
<protein>
    <recommendedName>
        <fullName evidence="3">CCHC-type domain-containing protein</fullName>
    </recommendedName>
</protein>
<dbReference type="SMART" id="SM00343">
    <property type="entry name" value="ZnF_C2HC"/>
    <property type="match status" value="1"/>
</dbReference>
<dbReference type="PROSITE" id="PS50158">
    <property type="entry name" value="ZF_CCHC"/>
    <property type="match status" value="1"/>
</dbReference>
<keyword evidence="1" id="KW-0479">Metal-binding</keyword>
<dbReference type="Gene3D" id="4.10.60.10">
    <property type="entry name" value="Zinc finger, CCHC-type"/>
    <property type="match status" value="1"/>
</dbReference>
<comment type="caution">
    <text evidence="4">The sequence shown here is derived from an EMBL/GenBank/DDBJ whole genome shotgun (WGS) entry which is preliminary data.</text>
</comment>